<proteinExistence type="predicted"/>
<dbReference type="PANTHER" id="PTHR43671:SF13">
    <property type="entry name" value="SERINE_THREONINE-PROTEIN KINASE NEK2"/>
    <property type="match status" value="1"/>
</dbReference>
<dbReference type="InterPro" id="IPR050660">
    <property type="entry name" value="NEK_Ser/Thr_kinase"/>
</dbReference>
<keyword evidence="9" id="KW-1185">Reference proteome</keyword>
<evidence type="ECO:0000313" key="9">
    <source>
        <dbReference type="Proteomes" id="UP000688137"/>
    </source>
</evidence>
<dbReference type="SMART" id="SM00220">
    <property type="entry name" value="S_TKc"/>
    <property type="match status" value="1"/>
</dbReference>
<dbReference type="InterPro" id="IPR000719">
    <property type="entry name" value="Prot_kinase_dom"/>
</dbReference>
<dbReference type="EMBL" id="CAJJDM010000137">
    <property type="protein sequence ID" value="CAD8107745.1"/>
    <property type="molecule type" value="Genomic_DNA"/>
</dbReference>
<keyword evidence="2" id="KW-0808">Transferase</keyword>
<feature type="domain" description="Protein kinase" evidence="7">
    <location>
        <begin position="23"/>
        <end position="297"/>
    </location>
</feature>
<evidence type="ECO:0000256" key="6">
    <source>
        <dbReference type="SAM" id="Coils"/>
    </source>
</evidence>
<reference evidence="8" key="1">
    <citation type="submission" date="2021-01" db="EMBL/GenBank/DDBJ databases">
        <authorList>
            <consortium name="Genoscope - CEA"/>
            <person name="William W."/>
        </authorList>
    </citation>
    <scope>NUCLEOTIDE SEQUENCE</scope>
</reference>
<protein>
    <recommendedName>
        <fullName evidence="1">non-specific serine/threonine protein kinase</fullName>
        <ecNumber evidence="1">2.7.11.1</ecNumber>
    </recommendedName>
</protein>
<feature type="coiled-coil region" evidence="6">
    <location>
        <begin position="403"/>
        <end position="470"/>
    </location>
</feature>
<accession>A0A8S1PX06</accession>
<name>A0A8S1PX06_PARPR</name>
<evidence type="ECO:0000256" key="4">
    <source>
        <dbReference type="ARBA" id="ARBA00022777"/>
    </source>
</evidence>
<evidence type="ECO:0000256" key="5">
    <source>
        <dbReference type="ARBA" id="ARBA00022840"/>
    </source>
</evidence>
<dbReference type="PROSITE" id="PS50011">
    <property type="entry name" value="PROTEIN_KINASE_DOM"/>
    <property type="match status" value="1"/>
</dbReference>
<dbReference type="AlphaFoldDB" id="A0A8S1PX06"/>
<dbReference type="PANTHER" id="PTHR43671">
    <property type="entry name" value="SERINE/THREONINE-PROTEIN KINASE NEK"/>
    <property type="match status" value="1"/>
</dbReference>
<organism evidence="8 9">
    <name type="scientific">Paramecium primaurelia</name>
    <dbReference type="NCBI Taxonomy" id="5886"/>
    <lineage>
        <taxon>Eukaryota</taxon>
        <taxon>Sar</taxon>
        <taxon>Alveolata</taxon>
        <taxon>Ciliophora</taxon>
        <taxon>Intramacronucleata</taxon>
        <taxon>Oligohymenophorea</taxon>
        <taxon>Peniculida</taxon>
        <taxon>Parameciidae</taxon>
        <taxon>Paramecium</taxon>
    </lineage>
</organism>
<keyword evidence="4" id="KW-0418">Kinase</keyword>
<keyword evidence="6" id="KW-0175">Coiled coil</keyword>
<gene>
    <name evidence="8" type="ORF">PPRIM_AZ9-3.1.T1340139</name>
</gene>
<keyword evidence="5" id="KW-0067">ATP-binding</keyword>
<dbReference type="GO" id="GO:0004674">
    <property type="term" value="F:protein serine/threonine kinase activity"/>
    <property type="evidence" value="ECO:0007669"/>
    <property type="project" value="UniProtKB-EC"/>
</dbReference>
<sequence length="724" mass="86034">MNQQFTINSVIHAPATGFPNRQFKIISEIGFGGQGTIYKAEVFQWKKEIPNYVAIKNQQKYNDYEQQIIQKIVNYQEKYEIQNSNKQPSQLVKIYDIFNYNSQQVLVMEVGQDNLDYFLKKQKLSFDKQLEIMIQLSQSILFFHQELKSIHRDIKPENFILIGEEFKLIDFGTARFNTNDEKTIQMGTIQYQSPELFQNQSNYTEAVDIWSLGCVFYEILCQNQLFYGKNYMVVKQLIQNCITNQKDIIDKINSLNSDERMKNILKQMLYPNSQMRIKIDQVIKILKEIQSHKNPLIQKPNFNPNFNQNNYQNQFLQNLPIQKFQPNKEDCKFPQILNNPSPNNINQLNLLIEKFQDYSSQHQIQISVIQAQLTQIYNLQTNSQKEQESKQNNIFQEFKDLKIQIQTNLNKELENQLKKIHQDLIVKQTEKDHHIIEQKNEQIKELIKKVEDLNNQVSILKHSEKNLLNQIEQKDEQFKLYIIDQEKKAEQKFIQISENFIISLEQITQKQEQYFQDQQKQIYEILFQNLNCQEIKPSDKLVHNQNFQQIQTLNSVGFQPRQSNTLINNKLYMPTQNRQIQKEFQNLILDKKKQTQKDENIVRSIRQKIQTLNNQINDTISGIKNQFSVDNYIVIPQNIKTLNDLIQQFIGELKNELDTSCYDFIEMIDGFKIQFMKLKVQYRGQQENLFDTFNELSEALAQTIQNLKEFQSQSEKIVFKLPKI</sequence>
<evidence type="ECO:0000259" key="7">
    <source>
        <dbReference type="PROSITE" id="PS50011"/>
    </source>
</evidence>
<evidence type="ECO:0000313" key="8">
    <source>
        <dbReference type="EMBL" id="CAD8107745.1"/>
    </source>
</evidence>
<evidence type="ECO:0000256" key="2">
    <source>
        <dbReference type="ARBA" id="ARBA00022679"/>
    </source>
</evidence>
<dbReference type="EC" id="2.7.11.1" evidence="1"/>
<keyword evidence="3" id="KW-0547">Nucleotide-binding</keyword>
<dbReference type="Pfam" id="PF00069">
    <property type="entry name" value="Pkinase"/>
    <property type="match status" value="1"/>
</dbReference>
<evidence type="ECO:0000256" key="3">
    <source>
        <dbReference type="ARBA" id="ARBA00022741"/>
    </source>
</evidence>
<dbReference type="Proteomes" id="UP000688137">
    <property type="component" value="Unassembled WGS sequence"/>
</dbReference>
<dbReference type="GO" id="GO:0005524">
    <property type="term" value="F:ATP binding"/>
    <property type="evidence" value="ECO:0007669"/>
    <property type="project" value="UniProtKB-KW"/>
</dbReference>
<comment type="caution">
    <text evidence="8">The sequence shown here is derived from an EMBL/GenBank/DDBJ whole genome shotgun (WGS) entry which is preliminary data.</text>
</comment>
<evidence type="ECO:0000256" key="1">
    <source>
        <dbReference type="ARBA" id="ARBA00012513"/>
    </source>
</evidence>